<reference evidence="2" key="1">
    <citation type="submission" date="2016-11" db="EMBL/GenBank/DDBJ databases">
        <authorList>
            <person name="Varghese N."/>
            <person name="Submissions S."/>
        </authorList>
    </citation>
    <scope>NUCLEOTIDE SEQUENCE [LARGE SCALE GENOMIC DNA]</scope>
    <source>
        <strain evidence="2">DSM 22638</strain>
    </source>
</reference>
<sequence>MLVQQPSQYIDFLVYCKKRRSFCKGYHRLKKLWYNGEIAYSDYVQSLRKIRRAAIELELDYFDILHMRY</sequence>
<keyword evidence="2" id="KW-1185">Reference proteome</keyword>
<evidence type="ECO:0000313" key="1">
    <source>
        <dbReference type="EMBL" id="SHG22548.1"/>
    </source>
</evidence>
<protein>
    <submittedName>
        <fullName evidence="1">Uncharacterized protein</fullName>
    </submittedName>
</protein>
<proteinExistence type="predicted"/>
<dbReference type="OrthoDB" id="1448301at2"/>
<dbReference type="RefSeq" id="WP_073176218.1">
    <property type="nucleotide sequence ID" value="NZ_FQWL01000001.1"/>
</dbReference>
<gene>
    <name evidence="1" type="ORF">SAMN04488116_0391</name>
</gene>
<dbReference type="STRING" id="570519.SAMN04488116_0391"/>
<evidence type="ECO:0000313" key="2">
    <source>
        <dbReference type="Proteomes" id="UP000184532"/>
    </source>
</evidence>
<dbReference type="EMBL" id="FQWL01000001">
    <property type="protein sequence ID" value="SHG22548.1"/>
    <property type="molecule type" value="Genomic_DNA"/>
</dbReference>
<organism evidence="1 2">
    <name type="scientific">Flagellimonas flava</name>
    <dbReference type="NCBI Taxonomy" id="570519"/>
    <lineage>
        <taxon>Bacteria</taxon>
        <taxon>Pseudomonadati</taxon>
        <taxon>Bacteroidota</taxon>
        <taxon>Flavobacteriia</taxon>
        <taxon>Flavobacteriales</taxon>
        <taxon>Flavobacteriaceae</taxon>
        <taxon>Flagellimonas</taxon>
    </lineage>
</organism>
<dbReference type="AlphaFoldDB" id="A0A1M5I2P9"/>
<accession>A0A1M5I2P9</accession>
<dbReference type="Proteomes" id="UP000184532">
    <property type="component" value="Unassembled WGS sequence"/>
</dbReference>
<name>A0A1M5I2P9_9FLAO</name>